<proteinExistence type="predicted"/>
<protein>
    <recommendedName>
        <fullName evidence="4">V-type ATP synthase subunit G</fullName>
    </recommendedName>
</protein>
<feature type="coiled-coil region" evidence="1">
    <location>
        <begin position="1"/>
        <end position="98"/>
    </location>
</feature>
<keyword evidence="1" id="KW-0175">Coiled coil</keyword>
<dbReference type="Proteomes" id="UP000664601">
    <property type="component" value="Unassembled WGS sequence"/>
</dbReference>
<organism evidence="2 3">
    <name type="scientific">Candidatus Enterococcus moelleringii</name>
    <dbReference type="NCBI Taxonomy" id="2815325"/>
    <lineage>
        <taxon>Bacteria</taxon>
        <taxon>Bacillati</taxon>
        <taxon>Bacillota</taxon>
        <taxon>Bacilli</taxon>
        <taxon>Lactobacillales</taxon>
        <taxon>Enterococcaceae</taxon>
        <taxon>Enterococcus</taxon>
    </lineage>
</organism>
<keyword evidence="3" id="KW-1185">Reference proteome</keyword>
<evidence type="ECO:0000313" key="2">
    <source>
        <dbReference type="EMBL" id="MBO1308467.1"/>
    </source>
</evidence>
<evidence type="ECO:0008006" key="4">
    <source>
        <dbReference type="Google" id="ProtNLM"/>
    </source>
</evidence>
<gene>
    <name evidence="2" type="ORF">JZO70_19995</name>
</gene>
<reference evidence="2 3" key="1">
    <citation type="submission" date="2021-03" db="EMBL/GenBank/DDBJ databases">
        <title>Enterococcal diversity collection.</title>
        <authorList>
            <person name="Gilmore M.S."/>
            <person name="Schwartzman J."/>
            <person name="Van Tyne D."/>
            <person name="Martin M."/>
            <person name="Earl A.M."/>
            <person name="Manson A.L."/>
            <person name="Straub T."/>
            <person name="Salamzade R."/>
            <person name="Saavedra J."/>
            <person name="Lebreton F."/>
            <person name="Prichula J."/>
            <person name="Schaufler K."/>
            <person name="Gaca A."/>
            <person name="Sgardioli B."/>
            <person name="Wagenaar J."/>
            <person name="Strong T."/>
        </authorList>
    </citation>
    <scope>NUCLEOTIDE SEQUENCE [LARGE SCALE GENOMIC DNA]</scope>
    <source>
        <strain evidence="2 3">669A</strain>
    </source>
</reference>
<dbReference type="RefSeq" id="WP_207675459.1">
    <property type="nucleotide sequence ID" value="NZ_JAFREM010000033.1"/>
</dbReference>
<comment type="caution">
    <text evidence="2">The sequence shown here is derived from an EMBL/GenBank/DDBJ whole genome shotgun (WGS) entry which is preliminary data.</text>
</comment>
<sequence>MLEALQQIKEAETTNEQLKQQLQETLQQKESEQRQIVQEKKKQLQEESAKIIAEREDSLRLNLEQEDQALKKDAAAAKKQMQANYERLKETAVQKIIERVIAQYGSQ</sequence>
<evidence type="ECO:0000256" key="1">
    <source>
        <dbReference type="SAM" id="Coils"/>
    </source>
</evidence>
<accession>A0ABS3LFP9</accession>
<evidence type="ECO:0000313" key="3">
    <source>
        <dbReference type="Proteomes" id="UP000664601"/>
    </source>
</evidence>
<name>A0ABS3LFP9_9ENTE</name>
<dbReference type="EMBL" id="JAFREM010000033">
    <property type="protein sequence ID" value="MBO1308467.1"/>
    <property type="molecule type" value="Genomic_DNA"/>
</dbReference>